<keyword evidence="3" id="KW-1185">Reference proteome</keyword>
<feature type="compositionally biased region" description="Acidic residues" evidence="1">
    <location>
        <begin position="593"/>
        <end position="609"/>
    </location>
</feature>
<name>A0A3M2SGL8_9HYPO</name>
<dbReference type="OrthoDB" id="1577640at2759"/>
<comment type="caution">
    <text evidence="2">The sequence shown here is derived from an EMBL/GenBank/DDBJ whole genome shotgun (WGS) entry which is preliminary data.</text>
</comment>
<evidence type="ECO:0000256" key="1">
    <source>
        <dbReference type="SAM" id="MobiDB-lite"/>
    </source>
</evidence>
<protein>
    <submittedName>
        <fullName evidence="2">Uncharacterized protein</fullName>
    </submittedName>
</protein>
<evidence type="ECO:0000313" key="2">
    <source>
        <dbReference type="EMBL" id="RMJ16262.1"/>
    </source>
</evidence>
<reference evidence="2 3" key="1">
    <citation type="submission" date="2017-06" db="EMBL/GenBank/DDBJ databases">
        <title>Comparative genomic analysis of Ambrosia Fusariam Clade fungi.</title>
        <authorList>
            <person name="Stajich J.E."/>
            <person name="Carrillo J."/>
            <person name="Kijimoto T."/>
            <person name="Eskalen A."/>
            <person name="O'Donnell K."/>
            <person name="Kasson M."/>
        </authorList>
    </citation>
    <scope>NUCLEOTIDE SEQUENCE [LARGE SCALE GENOMIC DNA]</scope>
    <source>
        <strain evidence="2">UCR3666</strain>
    </source>
</reference>
<dbReference type="Proteomes" id="UP000277212">
    <property type="component" value="Unassembled WGS sequence"/>
</dbReference>
<dbReference type="AlphaFoldDB" id="A0A3M2SGL8"/>
<dbReference type="EMBL" id="NKUJ01000050">
    <property type="protein sequence ID" value="RMJ16262.1"/>
    <property type="molecule type" value="Genomic_DNA"/>
</dbReference>
<gene>
    <name evidence="2" type="ORF">CDV36_004084</name>
</gene>
<evidence type="ECO:0000313" key="3">
    <source>
        <dbReference type="Proteomes" id="UP000277212"/>
    </source>
</evidence>
<organism evidence="2 3">
    <name type="scientific">Fusarium kuroshium</name>
    <dbReference type="NCBI Taxonomy" id="2010991"/>
    <lineage>
        <taxon>Eukaryota</taxon>
        <taxon>Fungi</taxon>
        <taxon>Dikarya</taxon>
        <taxon>Ascomycota</taxon>
        <taxon>Pezizomycotina</taxon>
        <taxon>Sordariomycetes</taxon>
        <taxon>Hypocreomycetidae</taxon>
        <taxon>Hypocreales</taxon>
        <taxon>Nectriaceae</taxon>
        <taxon>Fusarium</taxon>
        <taxon>Fusarium solani species complex</taxon>
    </lineage>
</organism>
<accession>A0A3M2SGL8</accession>
<proteinExistence type="predicted"/>
<feature type="region of interest" description="Disordered" evidence="1">
    <location>
        <begin position="583"/>
        <end position="617"/>
    </location>
</feature>
<sequence length="617" mass="71045">MVLDLFRRLLDIIEPDDENLVEALIALSPALDYIFPLLQSRIPSLDISPMAWAILSRSASDLECQLKLAPTSVLERTYRYTTLQLASAWPQGFMRLMQTDARTLLHEPMPGGNLFALRHMSSFDPYWHPDTLETLLDAGHTLFPDNEYWDLEHLLNGCTDTIAQIIAKYLSQRLRQLSELASQLGITSNDDSSIPDFVTAARWCLSVEELGEFIDPSIRVPMSDYMVTTIYHFSQMPLNFFPIFYAHGFIYVNACDPWGLPPLFVRDTLFWYEEEYFLSQRVPNGYLEVFHNLPWLWTHGLLSQKPHDPLGLGLNIHATGAHRVAAEMGSNLHLNLGDQQDLDHYLSLAADLLWQFSRDSYGNLDKCVCWCNSDGDGCSPIKLLYKSLAHPIPYRDSNSVYMRNKFQVAIITRLLFDFGIFEVPTATPTPGVKQQNERDNTTNAHPSTRALGLVRFLTFEALEMTHTCCMLENLKKNCNFIAVILNCNPNTARDIRQSEEERRNAALLNNLMNEFSNVMQQDYHAKSLLDFIFGYWITRIEDLYAVQEDEVQKMQQHISNVRTGVWPKPLRRLLWPREWNYEGEDSESIHEETDPDSDSDSDDDDDDDEHQEREGRD</sequence>